<dbReference type="SMART" id="SM00028">
    <property type="entry name" value="TPR"/>
    <property type="match status" value="7"/>
</dbReference>
<dbReference type="OrthoDB" id="9809908at2"/>
<sequence length="629" mass="73156">MRKLVLFGLCFLLIHLSLKGSIFSKDSLKKRSDHYDQYLDSIKKMESLRSISPSDCLKFGKEVINMTRLDADPSLIGLAEKTQGVSYYYQGVFDSALYHFNKALPEFLKAKQKLDVGKVWNNIAVIYRRTNKAELALEGYLKAKEIYEEVGYQRGIATIYFNVGGVYHSLENFLETEHYYLMAKSLFEDLDYGARLGEVNMNLGVLYLGQKQYDRALKYLNKSEIFIEEYGTPLQRGELLLNFGEVAFYKKEYKKALSYYDECEAIRIKINDFWGLPKSYVYSAQCLTELERYDEALDKLKKSEDICLEYKLSEDLEKTYLQKSILFEKRKDFEQALFYSKRGQTLKDSLKFDDQTQRLNELEFIHYLDLKEKELEIKNLDLSRKNILLLSLILGIILATAFVLFYIRSKSYRNKLQTLSLEQKVRLSQMNPHFLFNSLSVIQDFILDNNNDKAFNYLSKLSGLVRGVLENSTQDYIYVREELDILSAYIELQNLRFGQGIAYRFDIDSEIDLDEIRIPPMLVQPIIENALVHGELRNNPEAEIKLCLVRNKEANSIDFSIEDNGVGIDIKQKNIGSHKSMGTKILHDRVRIYNYYSKNTLSIDVIDLKTLNKDLHGTRVSFSIPLCQN</sequence>
<dbReference type="Proteomes" id="UP000293562">
    <property type="component" value="Unassembled WGS sequence"/>
</dbReference>
<dbReference type="GO" id="GO:0000155">
    <property type="term" value="F:phosphorelay sensor kinase activity"/>
    <property type="evidence" value="ECO:0007669"/>
    <property type="project" value="InterPro"/>
</dbReference>
<protein>
    <submittedName>
        <fullName evidence="3">Tetratricopeptide repeat protein</fullName>
    </submittedName>
</protein>
<dbReference type="Pfam" id="PF13424">
    <property type="entry name" value="TPR_12"/>
    <property type="match status" value="2"/>
</dbReference>
<dbReference type="SUPFAM" id="SSF55874">
    <property type="entry name" value="ATPase domain of HSP90 chaperone/DNA topoisomerase II/histidine kinase"/>
    <property type="match status" value="1"/>
</dbReference>
<dbReference type="AlphaFoldDB" id="A0A4Q7V7J6"/>
<dbReference type="EMBL" id="SHKN01000003">
    <property type="protein sequence ID" value="RZT92355.1"/>
    <property type="molecule type" value="Genomic_DNA"/>
</dbReference>
<dbReference type="InterPro" id="IPR036890">
    <property type="entry name" value="HATPase_C_sf"/>
</dbReference>
<comment type="caution">
    <text evidence="3">The sequence shown here is derived from an EMBL/GenBank/DDBJ whole genome shotgun (WGS) entry which is preliminary data.</text>
</comment>
<keyword evidence="1" id="KW-0472">Membrane</keyword>
<evidence type="ECO:0000259" key="2">
    <source>
        <dbReference type="Pfam" id="PF06580"/>
    </source>
</evidence>
<dbReference type="GO" id="GO:0016020">
    <property type="term" value="C:membrane"/>
    <property type="evidence" value="ECO:0007669"/>
    <property type="project" value="InterPro"/>
</dbReference>
<name>A0A4Q7V7J6_9BACT</name>
<dbReference type="InterPro" id="IPR011990">
    <property type="entry name" value="TPR-like_helical_dom_sf"/>
</dbReference>
<dbReference type="InterPro" id="IPR050640">
    <property type="entry name" value="Bact_2-comp_sensor_kinase"/>
</dbReference>
<keyword evidence="1" id="KW-0812">Transmembrane</keyword>
<dbReference type="SUPFAM" id="SSF48452">
    <property type="entry name" value="TPR-like"/>
    <property type="match status" value="2"/>
</dbReference>
<dbReference type="PANTHER" id="PTHR34220:SF7">
    <property type="entry name" value="SENSOR HISTIDINE KINASE YPDA"/>
    <property type="match status" value="1"/>
</dbReference>
<evidence type="ECO:0000313" key="3">
    <source>
        <dbReference type="EMBL" id="RZT92355.1"/>
    </source>
</evidence>
<dbReference type="Gene3D" id="3.30.565.10">
    <property type="entry name" value="Histidine kinase-like ATPase, C-terminal domain"/>
    <property type="match status" value="1"/>
</dbReference>
<organism evidence="3 4">
    <name type="scientific">Ancylomarina subtilis</name>
    <dbReference type="NCBI Taxonomy" id="1639035"/>
    <lineage>
        <taxon>Bacteria</taxon>
        <taxon>Pseudomonadati</taxon>
        <taxon>Bacteroidota</taxon>
        <taxon>Bacteroidia</taxon>
        <taxon>Marinilabiliales</taxon>
        <taxon>Marinifilaceae</taxon>
        <taxon>Ancylomarina</taxon>
    </lineage>
</organism>
<dbReference type="InterPro" id="IPR019734">
    <property type="entry name" value="TPR_rpt"/>
</dbReference>
<accession>A0A4Q7V7J6</accession>
<dbReference type="InterPro" id="IPR010559">
    <property type="entry name" value="Sig_transdc_His_kin_internal"/>
</dbReference>
<keyword evidence="4" id="KW-1185">Reference proteome</keyword>
<dbReference type="PANTHER" id="PTHR34220">
    <property type="entry name" value="SENSOR HISTIDINE KINASE YPDA"/>
    <property type="match status" value="1"/>
</dbReference>
<feature type="transmembrane region" description="Helical" evidence="1">
    <location>
        <begin position="387"/>
        <end position="407"/>
    </location>
</feature>
<reference evidence="3 4" key="1">
    <citation type="submission" date="2019-02" db="EMBL/GenBank/DDBJ databases">
        <title>Genomic Encyclopedia of Type Strains, Phase IV (KMG-IV): sequencing the most valuable type-strain genomes for metagenomic binning, comparative biology and taxonomic classification.</title>
        <authorList>
            <person name="Goeker M."/>
        </authorList>
    </citation>
    <scope>NUCLEOTIDE SEQUENCE [LARGE SCALE GENOMIC DNA]</scope>
    <source>
        <strain evidence="3 4">DSM 28825</strain>
    </source>
</reference>
<evidence type="ECO:0000256" key="1">
    <source>
        <dbReference type="SAM" id="Phobius"/>
    </source>
</evidence>
<dbReference type="RefSeq" id="WP_130308206.1">
    <property type="nucleotide sequence ID" value="NZ_SHKN01000003.1"/>
</dbReference>
<evidence type="ECO:0000313" key="4">
    <source>
        <dbReference type="Proteomes" id="UP000293562"/>
    </source>
</evidence>
<keyword evidence="1" id="KW-1133">Transmembrane helix</keyword>
<dbReference type="Pfam" id="PF06580">
    <property type="entry name" value="His_kinase"/>
    <property type="match status" value="1"/>
</dbReference>
<gene>
    <name evidence="3" type="ORF">EV201_2826</name>
</gene>
<dbReference type="Gene3D" id="1.25.40.10">
    <property type="entry name" value="Tetratricopeptide repeat domain"/>
    <property type="match status" value="2"/>
</dbReference>
<proteinExistence type="predicted"/>
<feature type="domain" description="Signal transduction histidine kinase internal region" evidence="2">
    <location>
        <begin position="426"/>
        <end position="499"/>
    </location>
</feature>